<evidence type="ECO:0000259" key="4">
    <source>
        <dbReference type="Pfam" id="PF00496"/>
    </source>
</evidence>
<dbReference type="Gene3D" id="3.40.190.10">
    <property type="entry name" value="Periplasmic binding protein-like II"/>
    <property type="match status" value="1"/>
</dbReference>
<dbReference type="Gene3D" id="3.90.76.10">
    <property type="entry name" value="Dipeptide-binding Protein, Domain 1"/>
    <property type="match status" value="1"/>
</dbReference>
<dbReference type="Proteomes" id="UP000077469">
    <property type="component" value="Chromosome"/>
</dbReference>
<evidence type="ECO:0000256" key="3">
    <source>
        <dbReference type="ARBA" id="ARBA00022729"/>
    </source>
</evidence>
<dbReference type="InterPro" id="IPR039424">
    <property type="entry name" value="SBP_5"/>
</dbReference>
<dbReference type="InterPro" id="IPR000914">
    <property type="entry name" value="SBP_5_dom"/>
</dbReference>
<evidence type="ECO:0000313" key="6">
    <source>
        <dbReference type="Proteomes" id="UP000077469"/>
    </source>
</evidence>
<dbReference type="GO" id="GO:1904680">
    <property type="term" value="F:peptide transmembrane transporter activity"/>
    <property type="evidence" value="ECO:0007669"/>
    <property type="project" value="TreeGrafter"/>
</dbReference>
<dbReference type="RefSeq" id="WP_031504942.1">
    <property type="nucleotide sequence ID" value="NC_022795.1"/>
</dbReference>
<organism evidence="5 6">
    <name type="scientific">Pseudothermotoga hypogea DSM 11164 = NBRC 106472</name>
    <dbReference type="NCBI Taxonomy" id="1123384"/>
    <lineage>
        <taxon>Bacteria</taxon>
        <taxon>Thermotogati</taxon>
        <taxon>Thermotogota</taxon>
        <taxon>Thermotogae</taxon>
        <taxon>Thermotogales</taxon>
        <taxon>Thermotogaceae</taxon>
        <taxon>Pseudothermotoga</taxon>
    </lineage>
</organism>
<sequence length="517" mass="58635">MKRVLLVAVLVFAAVMLFAQAPKRGGTLYDYFTTDRMTFDAQEDTTLQTYALARLLFSTLVRYKGETLELEPELLAKMPEISEDGRVYTFELKKNIKFHDGKTELTSDDVKFTIERMLSPKGRGASKWLFDVILGAEEFIKGESTSLEGFKKIDDYKFQIILKEAYAPFLYHLAVPGASIYSEKLVKAAGDNWKLNPVGTGPFKLKRHIPNTEIVLERNPYYFEKDLPYLDGIVFRIVPDSTTALMEFEAGTLDVVTIPVLEYDRLKKSGKYNIIEKEALNTYYFLMNMSDPKWSNPILRKAMALAINKEELAEAVFGPRATVATSFVTPGIPGSYPLGEGPAYEYNPEEAKKLVAQLGNIGKVTAWQWGGDTLSQPNIIIQAMAKEVGIDLEIIPIERAAFRQARREGKIPANYGNWWADIPDPDNYIGVFFGEGNQMSSGYNNKEVQEMIKKARVEVDPEKRAQMYREIEYKIIREDIAVIPLFHLKYLLATQKNVHGIIAHPTGITVYLYAYKE</sequence>
<dbReference type="PROSITE" id="PS01040">
    <property type="entry name" value="SBP_BACTERIAL_5"/>
    <property type="match status" value="1"/>
</dbReference>
<dbReference type="CDD" id="cd00995">
    <property type="entry name" value="PBP2_NikA_DppA_OppA_like"/>
    <property type="match status" value="1"/>
</dbReference>
<dbReference type="Pfam" id="PF00496">
    <property type="entry name" value="SBP_bac_5"/>
    <property type="match status" value="1"/>
</dbReference>
<proteinExistence type="inferred from homology"/>
<keyword evidence="2" id="KW-0813">Transport</keyword>
<dbReference type="InterPro" id="IPR030678">
    <property type="entry name" value="Peptide/Ni-bd"/>
</dbReference>
<comment type="similarity">
    <text evidence="1">Belongs to the bacterial solute-binding protein 5 family.</text>
</comment>
<dbReference type="PIRSF" id="PIRSF002741">
    <property type="entry name" value="MppA"/>
    <property type="match status" value="1"/>
</dbReference>
<dbReference type="Gene3D" id="3.10.105.10">
    <property type="entry name" value="Dipeptide-binding Protein, Domain 3"/>
    <property type="match status" value="1"/>
</dbReference>
<accession>A0A0X1KQT1</accession>
<feature type="domain" description="Solute-binding protein family 5" evidence="4">
    <location>
        <begin position="70"/>
        <end position="438"/>
    </location>
</feature>
<dbReference type="GO" id="GO:0043190">
    <property type="term" value="C:ATP-binding cassette (ABC) transporter complex"/>
    <property type="evidence" value="ECO:0007669"/>
    <property type="project" value="InterPro"/>
</dbReference>
<dbReference type="KEGG" id="phy:AJ81_04980"/>
<dbReference type="AlphaFoldDB" id="A0A0X1KQT1"/>
<evidence type="ECO:0000256" key="2">
    <source>
        <dbReference type="ARBA" id="ARBA00022448"/>
    </source>
</evidence>
<dbReference type="EMBL" id="CP007141">
    <property type="protein sequence ID" value="AJC73668.1"/>
    <property type="molecule type" value="Genomic_DNA"/>
</dbReference>
<dbReference type="PATRIC" id="fig|1123384.7.peg.983"/>
<dbReference type="GO" id="GO:0015833">
    <property type="term" value="P:peptide transport"/>
    <property type="evidence" value="ECO:0007669"/>
    <property type="project" value="TreeGrafter"/>
</dbReference>
<dbReference type="OrthoDB" id="39920at2"/>
<dbReference type="SUPFAM" id="SSF53850">
    <property type="entry name" value="Periplasmic binding protein-like II"/>
    <property type="match status" value="1"/>
</dbReference>
<gene>
    <name evidence="5" type="ORF">AJ81_04980</name>
</gene>
<dbReference type="PANTHER" id="PTHR30290">
    <property type="entry name" value="PERIPLASMIC BINDING COMPONENT OF ABC TRANSPORTER"/>
    <property type="match status" value="1"/>
</dbReference>
<dbReference type="GO" id="GO:0042597">
    <property type="term" value="C:periplasmic space"/>
    <property type="evidence" value="ECO:0007669"/>
    <property type="project" value="UniProtKB-ARBA"/>
</dbReference>
<evidence type="ECO:0000313" key="5">
    <source>
        <dbReference type="EMBL" id="AJC73668.1"/>
    </source>
</evidence>
<dbReference type="PANTHER" id="PTHR30290:SF9">
    <property type="entry name" value="OLIGOPEPTIDE-BINDING PROTEIN APPA"/>
    <property type="match status" value="1"/>
</dbReference>
<evidence type="ECO:0000256" key="1">
    <source>
        <dbReference type="ARBA" id="ARBA00005695"/>
    </source>
</evidence>
<protein>
    <submittedName>
        <fullName evidence="5">ABC transporter substrate-binding protein</fullName>
    </submittedName>
</protein>
<reference evidence="5 6" key="1">
    <citation type="submission" date="2014-01" db="EMBL/GenBank/DDBJ databases">
        <title>Genome sequencing of Thermotog hypogea.</title>
        <authorList>
            <person name="Zhang X."/>
            <person name="Alvare G."/>
            <person name="Fristensky B."/>
            <person name="Chen L."/>
            <person name="Suen T."/>
            <person name="Chen Q."/>
            <person name="Ma K."/>
        </authorList>
    </citation>
    <scope>NUCLEOTIDE SEQUENCE [LARGE SCALE GENOMIC DNA]</scope>
    <source>
        <strain evidence="5 6">DSM 11164</strain>
    </source>
</reference>
<keyword evidence="6" id="KW-1185">Reference proteome</keyword>
<name>A0A0X1KQT1_9THEM</name>
<keyword evidence="3" id="KW-0732">Signal</keyword>
<dbReference type="PaxDb" id="1123384-AJ81_04980"/>
<dbReference type="STRING" id="1123384.AJ81_04980"/>
<dbReference type="InterPro" id="IPR023765">
    <property type="entry name" value="SBP_5_CS"/>
</dbReference>